<dbReference type="EMBL" id="JADFTS010000007">
    <property type="protein sequence ID" value="KAF9596478.1"/>
    <property type="molecule type" value="Genomic_DNA"/>
</dbReference>
<evidence type="ECO:0000259" key="5">
    <source>
        <dbReference type="Pfam" id="PF04824"/>
    </source>
</evidence>
<evidence type="ECO:0000259" key="6">
    <source>
        <dbReference type="Pfam" id="PF04825"/>
    </source>
</evidence>
<keyword evidence="3" id="KW-0539">Nucleus</keyword>
<sequence>MFYSHQLLARKAPLGQIWMAATMHAKMNRKKLNKLNIIKICEEILNPQVPMALRLSGILMGGVVIVYERKVKLLFDDVSRLLVEINEAWKIKPVNEDPTVLPKAKSQAKFEAVTLPDKNREIVEEIERSLNASSKTTTIRFEQTRYIHMRLDSVDDPVINDEIPREEDLNEQHHQADAANITLLDPFDSYQPDAFLYDRFDRFDIEGDDETQTNFTTQDNSIIPSLIPSPLHHEVPQQVDEIQDLFPEPQNNHVSPEQKNSNRSDESREEAQQPQPNEQKPRAAKRKVRPRAGHPQLDYEQTIIPGPLYQSWLQKTADIVTNRGGTKRRIIPISTMKTAHLMELPPGALLSGFSGFGSTEIHYPRPLLDLHLRSAQHRTPHDSPSRRNSSPQPPVPSSPSKPPFNQNPVEFSVEDFHSGVGSHPEHRSIERQMDMNMDMDMNFPVNEFNQMFTPGNSVILLEPLFTSAISHEFTGSNERSIPSSGSGNGLLHLTPVEQQRSSLKRGKSSSKHGTSGLDPVAEEESFELLTPNFKLRRVSEDEPSHDQEMLIETGPTQTPLPIFYHPMDKTTDSVRKHLKTHFDTVGGTEFESLNQLSDGMNQAKAAKLFYQICVLATRDFLKVKQTKAYGDILIFKGSKM</sequence>
<dbReference type="Pfam" id="PF04824">
    <property type="entry name" value="Rad21_Rec8"/>
    <property type="match status" value="1"/>
</dbReference>
<dbReference type="OrthoDB" id="10071381at2759"/>
<evidence type="ECO:0000313" key="7">
    <source>
        <dbReference type="EMBL" id="KAF9596478.1"/>
    </source>
</evidence>
<dbReference type="Pfam" id="PF04825">
    <property type="entry name" value="Rad21_Rec8_N"/>
    <property type="match status" value="1"/>
</dbReference>
<dbReference type="PANTHER" id="PTHR12585">
    <property type="entry name" value="SCC1 / RAD21 FAMILY MEMBER"/>
    <property type="match status" value="1"/>
</dbReference>
<dbReference type="AlphaFoldDB" id="A0A835HE50"/>
<evidence type="ECO:0000256" key="3">
    <source>
        <dbReference type="ARBA" id="ARBA00023242"/>
    </source>
</evidence>
<comment type="subcellular location">
    <subcellularLocation>
        <location evidence="1">Nucleus</location>
    </subcellularLocation>
</comment>
<dbReference type="PANTHER" id="PTHR12585:SF64">
    <property type="entry name" value="SISTER CHROMATID COHESION 1 PROTEIN 1"/>
    <property type="match status" value="1"/>
</dbReference>
<dbReference type="Gene3D" id="1.10.10.580">
    <property type="entry name" value="Structural maintenance of chromosome 1. Chain E"/>
    <property type="match status" value="1"/>
</dbReference>
<reference evidence="7 8" key="1">
    <citation type="submission" date="2020-10" db="EMBL/GenBank/DDBJ databases">
        <title>The Coptis chinensis genome and diversification of protoberbering-type alkaloids.</title>
        <authorList>
            <person name="Wang B."/>
            <person name="Shu S."/>
            <person name="Song C."/>
            <person name="Liu Y."/>
        </authorList>
    </citation>
    <scope>NUCLEOTIDE SEQUENCE [LARGE SCALE GENOMIC DNA]</scope>
    <source>
        <strain evidence="7">HL-2020</strain>
        <tissue evidence="7">Leaf</tissue>
    </source>
</reference>
<dbReference type="GO" id="GO:0051754">
    <property type="term" value="P:meiotic sister chromatid cohesion, centromeric"/>
    <property type="evidence" value="ECO:0007669"/>
    <property type="project" value="TreeGrafter"/>
</dbReference>
<name>A0A835HE50_9MAGN</name>
<dbReference type="GO" id="GO:0003682">
    <property type="term" value="F:chromatin binding"/>
    <property type="evidence" value="ECO:0007669"/>
    <property type="project" value="TreeGrafter"/>
</dbReference>
<protein>
    <recommendedName>
        <fullName evidence="9">Sister chromatid cohesion 1 protein 1</fullName>
    </recommendedName>
</protein>
<dbReference type="InterPro" id="IPR036390">
    <property type="entry name" value="WH_DNA-bd_sf"/>
</dbReference>
<keyword evidence="8" id="KW-1185">Reference proteome</keyword>
<dbReference type="SUPFAM" id="SSF46785">
    <property type="entry name" value="Winged helix' DNA-binding domain"/>
    <property type="match status" value="1"/>
</dbReference>
<feature type="domain" description="Rad21/Rec8-like protein N-terminal" evidence="6">
    <location>
        <begin position="1"/>
        <end position="93"/>
    </location>
</feature>
<evidence type="ECO:0000313" key="8">
    <source>
        <dbReference type="Proteomes" id="UP000631114"/>
    </source>
</evidence>
<evidence type="ECO:0008006" key="9">
    <source>
        <dbReference type="Google" id="ProtNLM"/>
    </source>
</evidence>
<gene>
    <name evidence="7" type="ORF">IFM89_012209</name>
</gene>
<feature type="region of interest" description="Disordered" evidence="4">
    <location>
        <begin position="210"/>
        <end position="229"/>
    </location>
</feature>
<feature type="compositionally biased region" description="Basic residues" evidence="4">
    <location>
        <begin position="282"/>
        <end position="292"/>
    </location>
</feature>
<dbReference type="Proteomes" id="UP000631114">
    <property type="component" value="Unassembled WGS sequence"/>
</dbReference>
<feature type="compositionally biased region" description="Basic and acidic residues" evidence="4">
    <location>
        <begin position="260"/>
        <end position="271"/>
    </location>
</feature>
<feature type="compositionally biased region" description="Polar residues" evidence="4">
    <location>
        <begin position="249"/>
        <end position="259"/>
    </location>
</feature>
<proteinExistence type="inferred from homology"/>
<feature type="compositionally biased region" description="Polar residues" evidence="4">
    <location>
        <begin position="212"/>
        <end position="223"/>
    </location>
</feature>
<comment type="similarity">
    <text evidence="2">Belongs to the rad21 family.</text>
</comment>
<dbReference type="InterPro" id="IPR006910">
    <property type="entry name" value="Rad21_Rec8_N"/>
</dbReference>
<feature type="compositionally biased region" description="Pro residues" evidence="4">
    <location>
        <begin position="391"/>
        <end position="402"/>
    </location>
</feature>
<evidence type="ECO:0000256" key="1">
    <source>
        <dbReference type="ARBA" id="ARBA00004123"/>
    </source>
</evidence>
<feature type="region of interest" description="Disordered" evidence="4">
    <location>
        <begin position="375"/>
        <end position="409"/>
    </location>
</feature>
<accession>A0A835HE50</accession>
<dbReference type="GO" id="GO:0008278">
    <property type="term" value="C:cohesin complex"/>
    <property type="evidence" value="ECO:0007669"/>
    <property type="project" value="InterPro"/>
</dbReference>
<comment type="caution">
    <text evidence="7">The sequence shown here is derived from an EMBL/GenBank/DDBJ whole genome shotgun (WGS) entry which is preliminary data.</text>
</comment>
<dbReference type="GO" id="GO:0005634">
    <property type="term" value="C:nucleus"/>
    <property type="evidence" value="ECO:0007669"/>
    <property type="project" value="UniProtKB-SubCell"/>
</dbReference>
<feature type="domain" description="Rad21/Rec8-like protein C-terminal eukaryotic" evidence="5">
    <location>
        <begin position="589"/>
        <end position="640"/>
    </location>
</feature>
<dbReference type="InterPro" id="IPR039781">
    <property type="entry name" value="Rad21/Rec8-like"/>
</dbReference>
<evidence type="ECO:0000256" key="2">
    <source>
        <dbReference type="ARBA" id="ARBA00009870"/>
    </source>
</evidence>
<dbReference type="InterPro" id="IPR023093">
    <property type="entry name" value="ScpA-like_C"/>
</dbReference>
<organism evidence="7 8">
    <name type="scientific">Coptis chinensis</name>
    <dbReference type="NCBI Taxonomy" id="261450"/>
    <lineage>
        <taxon>Eukaryota</taxon>
        <taxon>Viridiplantae</taxon>
        <taxon>Streptophyta</taxon>
        <taxon>Embryophyta</taxon>
        <taxon>Tracheophyta</taxon>
        <taxon>Spermatophyta</taxon>
        <taxon>Magnoliopsida</taxon>
        <taxon>Ranunculales</taxon>
        <taxon>Ranunculaceae</taxon>
        <taxon>Coptidoideae</taxon>
        <taxon>Coptis</taxon>
    </lineage>
</organism>
<feature type="region of interest" description="Disordered" evidence="4">
    <location>
        <begin position="498"/>
        <end position="523"/>
    </location>
</feature>
<evidence type="ECO:0000256" key="4">
    <source>
        <dbReference type="SAM" id="MobiDB-lite"/>
    </source>
</evidence>
<feature type="region of interest" description="Disordered" evidence="4">
    <location>
        <begin position="247"/>
        <end position="302"/>
    </location>
</feature>
<dbReference type="InterPro" id="IPR006909">
    <property type="entry name" value="Rad21/Rec8_C_eu"/>
</dbReference>